<gene>
    <name evidence="8" type="ORF">QR46_0856</name>
</gene>
<keyword evidence="6" id="KW-0175">Coiled coil</keyword>
<comment type="subcellular location">
    <subcellularLocation>
        <location evidence="2">Cell projection</location>
    </subcellularLocation>
    <subcellularLocation>
        <location evidence="1">Cytoplasm</location>
        <location evidence="1">Cytoskeleton</location>
    </subcellularLocation>
</comment>
<evidence type="ECO:0000256" key="2">
    <source>
        <dbReference type="ARBA" id="ARBA00004316"/>
    </source>
</evidence>
<dbReference type="GO" id="GO:0031514">
    <property type="term" value="C:motile cilium"/>
    <property type="evidence" value="ECO:0007669"/>
    <property type="project" value="TreeGrafter"/>
</dbReference>
<evidence type="ECO:0008006" key="10">
    <source>
        <dbReference type="Google" id="ProtNLM"/>
    </source>
</evidence>
<protein>
    <recommendedName>
        <fullName evidence="10">Dynein regulatory complex protein 9</fullName>
    </recommendedName>
</protein>
<dbReference type="GO" id="GO:0005856">
    <property type="term" value="C:cytoskeleton"/>
    <property type="evidence" value="ECO:0007669"/>
    <property type="project" value="UniProtKB-SubCell"/>
</dbReference>
<feature type="region of interest" description="Disordered" evidence="7">
    <location>
        <begin position="375"/>
        <end position="404"/>
    </location>
</feature>
<dbReference type="GO" id="GO:0005737">
    <property type="term" value="C:cytoplasm"/>
    <property type="evidence" value="ECO:0007669"/>
    <property type="project" value="TreeGrafter"/>
</dbReference>
<reference evidence="8 9" key="1">
    <citation type="journal article" date="2015" name="Mol. Biochem. Parasitol.">
        <title>Identification of polymorphic genes for use in assemblage B genotyping assays through comparative genomics of multiple assemblage B Giardia duodenalis isolates.</title>
        <authorList>
            <person name="Wielinga C."/>
            <person name="Thompson R.C."/>
            <person name="Monis P."/>
            <person name="Ryan U."/>
        </authorList>
    </citation>
    <scope>NUCLEOTIDE SEQUENCE [LARGE SCALE GENOMIC DNA]</scope>
    <source>
        <strain evidence="8 9">BAH15c1</strain>
    </source>
</reference>
<feature type="coiled-coil region" evidence="6">
    <location>
        <begin position="175"/>
        <end position="252"/>
    </location>
</feature>
<dbReference type="OrthoDB" id="10254713at2759"/>
<evidence type="ECO:0000256" key="3">
    <source>
        <dbReference type="ARBA" id="ARBA00022490"/>
    </source>
</evidence>
<dbReference type="InterPro" id="IPR042618">
    <property type="entry name" value="IQCG"/>
</dbReference>
<evidence type="ECO:0000256" key="5">
    <source>
        <dbReference type="ARBA" id="ARBA00023273"/>
    </source>
</evidence>
<evidence type="ECO:0000256" key="6">
    <source>
        <dbReference type="SAM" id="Coils"/>
    </source>
</evidence>
<organism evidence="8 9">
    <name type="scientific">Giardia duodenalis assemblage B</name>
    <dbReference type="NCBI Taxonomy" id="1394984"/>
    <lineage>
        <taxon>Eukaryota</taxon>
        <taxon>Metamonada</taxon>
        <taxon>Diplomonadida</taxon>
        <taxon>Hexamitidae</taxon>
        <taxon>Giardiinae</taxon>
        <taxon>Giardia</taxon>
    </lineage>
</organism>
<dbReference type="PANTHER" id="PTHR14871:SF1">
    <property type="entry name" value="DYNEIN REGULATORY COMPLEX PROTEIN 9"/>
    <property type="match status" value="1"/>
</dbReference>
<proteinExistence type="predicted"/>
<keyword evidence="3" id="KW-0963">Cytoplasm</keyword>
<keyword evidence="5" id="KW-0966">Cell projection</keyword>
<evidence type="ECO:0000256" key="4">
    <source>
        <dbReference type="ARBA" id="ARBA00023212"/>
    </source>
</evidence>
<dbReference type="Proteomes" id="UP000070089">
    <property type="component" value="Unassembled WGS sequence"/>
</dbReference>
<comment type="caution">
    <text evidence="8">The sequence shown here is derived from an EMBL/GenBank/DDBJ whole genome shotgun (WGS) entry which is preliminary data.</text>
</comment>
<evidence type="ECO:0000256" key="1">
    <source>
        <dbReference type="ARBA" id="ARBA00004245"/>
    </source>
</evidence>
<evidence type="ECO:0000256" key="7">
    <source>
        <dbReference type="SAM" id="MobiDB-lite"/>
    </source>
</evidence>
<dbReference type="AlphaFoldDB" id="A0A132NYJ1"/>
<dbReference type="PANTHER" id="PTHR14871">
    <property type="entry name" value="DYNEIN REGULATORY COMPLEX PROTEIN 9"/>
    <property type="match status" value="1"/>
</dbReference>
<feature type="coiled-coil region" evidence="6">
    <location>
        <begin position="297"/>
        <end position="345"/>
    </location>
</feature>
<dbReference type="GO" id="GO:0044782">
    <property type="term" value="P:cilium organization"/>
    <property type="evidence" value="ECO:0007669"/>
    <property type="project" value="TreeGrafter"/>
</dbReference>
<keyword evidence="4" id="KW-0206">Cytoskeleton</keyword>
<sequence>MSENLGTDHNDHGATSILNAVDVHIALTAIEDAVNKLALLDDLAPDLATHRDELTLYVGTEISRIITKQRALEDQLIKVIDNRNALLQNNSTRAVIQASNAEVTEISKAIKAATRELCRNLRENPSVSENLRKTQAHRSYVHKLLTTAYAELKQKHSYTDLDRTVSEAHMVLIEEKRLEERAQKAKNAVRELQEEIDKTRSEHQKTLTEQQENLRELREELAAQRTRITDTVRLYQRELVAANNEADRLRTGELRRGQNLLNDIAAILQQEEASHEILHQTLQEDGQQMTKVAGDWLLKSEEVIGRLENEIAHLEQVKKQNSEKIFEMERQDEENMEEKKRWEEEEAFKQRMHDTLFDARNMRLEVTRKYLQDTWRLALDPPDPEKKKKKGGKGKKGSKGKKGK</sequence>
<evidence type="ECO:0000313" key="8">
    <source>
        <dbReference type="EMBL" id="KWX15146.1"/>
    </source>
</evidence>
<name>A0A132NYJ1_GIAIN</name>
<dbReference type="VEuPathDB" id="GiardiaDB:QR46_0856"/>
<dbReference type="EMBL" id="JXTI01000014">
    <property type="protein sequence ID" value="KWX15146.1"/>
    <property type="molecule type" value="Genomic_DNA"/>
</dbReference>
<evidence type="ECO:0000313" key="9">
    <source>
        <dbReference type="Proteomes" id="UP000070089"/>
    </source>
</evidence>
<accession>A0A132NYJ1</accession>
<feature type="compositionally biased region" description="Basic residues" evidence="7">
    <location>
        <begin position="387"/>
        <end position="404"/>
    </location>
</feature>